<gene>
    <name evidence="1" type="ORF">HMPREF9144_0919</name>
</gene>
<accession>F9DGX9</accession>
<dbReference type="Proteomes" id="UP000004123">
    <property type="component" value="Unassembled WGS sequence"/>
</dbReference>
<dbReference type="AlphaFoldDB" id="F9DGX9"/>
<organism evidence="1 2">
    <name type="scientific">Prevotella pallens ATCC 700821</name>
    <dbReference type="NCBI Taxonomy" id="997353"/>
    <lineage>
        <taxon>Bacteria</taxon>
        <taxon>Pseudomonadati</taxon>
        <taxon>Bacteroidota</taxon>
        <taxon>Bacteroidia</taxon>
        <taxon>Bacteroidales</taxon>
        <taxon>Prevotellaceae</taxon>
        <taxon>Prevotella</taxon>
    </lineage>
</organism>
<evidence type="ECO:0000313" key="1">
    <source>
        <dbReference type="EMBL" id="EGQ19637.1"/>
    </source>
</evidence>
<dbReference type="EMBL" id="AFPY01000036">
    <property type="protein sequence ID" value="EGQ19637.1"/>
    <property type="molecule type" value="Genomic_DNA"/>
</dbReference>
<proteinExistence type="predicted"/>
<reference evidence="1 2" key="1">
    <citation type="submission" date="2011-04" db="EMBL/GenBank/DDBJ databases">
        <authorList>
            <person name="Muzny D."/>
            <person name="Qin X."/>
            <person name="Deng J."/>
            <person name="Jiang H."/>
            <person name="Liu Y."/>
            <person name="Qu J."/>
            <person name="Song X.-Z."/>
            <person name="Zhang L."/>
            <person name="Thornton R."/>
            <person name="Coyle M."/>
            <person name="Francisco L."/>
            <person name="Jackson L."/>
            <person name="Javaid M."/>
            <person name="Korchina V."/>
            <person name="Kovar C."/>
            <person name="Mata R."/>
            <person name="Mathew T."/>
            <person name="Ngo R."/>
            <person name="Nguyen L."/>
            <person name="Nguyen N."/>
            <person name="Okwuonu G."/>
            <person name="Ongeri F."/>
            <person name="Pham C."/>
            <person name="Simmons D."/>
            <person name="Wilczek-Boney K."/>
            <person name="Hale W."/>
            <person name="Jakkamsetti A."/>
            <person name="Pham P."/>
            <person name="Ruth R."/>
            <person name="San Lucas F."/>
            <person name="Warren J."/>
            <person name="Zhang J."/>
            <person name="Zhao Z."/>
            <person name="Zhou C."/>
            <person name="Zhu D."/>
            <person name="Lee S."/>
            <person name="Bess C."/>
            <person name="Blankenburg K."/>
            <person name="Forbes L."/>
            <person name="Fu Q."/>
            <person name="Gubbala S."/>
            <person name="Hirani K."/>
            <person name="Jayaseelan J.C."/>
            <person name="Lara F."/>
            <person name="Munidasa M."/>
            <person name="Palculict T."/>
            <person name="Patil S."/>
            <person name="Pu L.-L."/>
            <person name="Saada N."/>
            <person name="Tang L."/>
            <person name="Weissenberger G."/>
            <person name="Zhu Y."/>
            <person name="Hemphill L."/>
            <person name="Shang Y."/>
            <person name="Youmans B."/>
            <person name="Ayvaz T."/>
            <person name="Ross M."/>
            <person name="Santibanez J."/>
            <person name="Aqrawi P."/>
            <person name="Gross S."/>
            <person name="Joshi V."/>
            <person name="Fowler G."/>
            <person name="Nazareth L."/>
            <person name="Reid J."/>
            <person name="Worley K."/>
            <person name="Petrosino J."/>
            <person name="Highlander S."/>
            <person name="Gibbs R."/>
        </authorList>
    </citation>
    <scope>NUCLEOTIDE SEQUENCE [LARGE SCALE GENOMIC DNA]</scope>
    <source>
        <strain evidence="1 2">ATCC 700821</strain>
    </source>
</reference>
<name>F9DGX9_9BACT</name>
<sequence length="39" mass="4672">MLFVSRSHRAFLMCREPIHRAHIHEYPTPSNLQQIILQT</sequence>
<comment type="caution">
    <text evidence="1">The sequence shown here is derived from an EMBL/GenBank/DDBJ whole genome shotgun (WGS) entry which is preliminary data.</text>
</comment>
<evidence type="ECO:0000313" key="2">
    <source>
        <dbReference type="Proteomes" id="UP000004123"/>
    </source>
</evidence>
<dbReference type="HOGENOM" id="CLU_3314818_0_0_10"/>
<protein>
    <submittedName>
        <fullName evidence="1">Uncharacterized protein</fullName>
    </submittedName>
</protein>